<keyword evidence="1" id="KW-0812">Transmembrane</keyword>
<proteinExistence type="predicted"/>
<reference evidence="2" key="1">
    <citation type="submission" date="2021-03" db="EMBL/GenBank/DDBJ databases">
        <authorList>
            <person name="Bekaert M."/>
        </authorList>
    </citation>
    <scope>NUCLEOTIDE SEQUENCE</scope>
</reference>
<dbReference type="EMBL" id="CAJPWZ010002335">
    <property type="protein sequence ID" value="CAG2235961.1"/>
    <property type="molecule type" value="Genomic_DNA"/>
</dbReference>
<keyword evidence="1" id="KW-0472">Membrane</keyword>
<evidence type="ECO:0000313" key="2">
    <source>
        <dbReference type="EMBL" id="CAG2235961.1"/>
    </source>
</evidence>
<sequence>MATEDIGLDISTEGADTVHKLLNNSTTTRFKTVKCCGKEKLLTSGAVLMITVAIALIVAITMHFKDLNNCSQDSNIGVTSAQSSNKTTKHKVPDDIDHLCIPQKVVGATKINWFPVHIQRILQTCSYHPFACAIHTVSANIILKICTENRTKRICHLAVGSDIPSSYDMCNSSNNNTCLANYGENIFKCTLSDSAEPHVDCSHFNEKHAQFDLMVEAEKQKDKKCSGEFPVIPVIIIIIFLIALATGIFLYVIIGKDRKISRRQLDTS</sequence>
<name>A0A8S3TQC7_MYTED</name>
<gene>
    <name evidence="2" type="ORF">MEDL_48478</name>
</gene>
<dbReference type="Proteomes" id="UP000683360">
    <property type="component" value="Unassembled WGS sequence"/>
</dbReference>
<comment type="caution">
    <text evidence="2">The sequence shown here is derived from an EMBL/GenBank/DDBJ whole genome shotgun (WGS) entry which is preliminary data.</text>
</comment>
<protein>
    <submittedName>
        <fullName evidence="2">Uncharacterized protein</fullName>
    </submittedName>
</protein>
<keyword evidence="3" id="KW-1185">Reference proteome</keyword>
<feature type="transmembrane region" description="Helical" evidence="1">
    <location>
        <begin position="231"/>
        <end position="254"/>
    </location>
</feature>
<keyword evidence="1" id="KW-1133">Transmembrane helix</keyword>
<dbReference type="OrthoDB" id="10378769at2759"/>
<accession>A0A8S3TQC7</accession>
<dbReference type="AlphaFoldDB" id="A0A8S3TQC7"/>
<evidence type="ECO:0000256" key="1">
    <source>
        <dbReference type="SAM" id="Phobius"/>
    </source>
</evidence>
<feature type="transmembrane region" description="Helical" evidence="1">
    <location>
        <begin position="41"/>
        <end position="64"/>
    </location>
</feature>
<evidence type="ECO:0000313" key="3">
    <source>
        <dbReference type="Proteomes" id="UP000683360"/>
    </source>
</evidence>
<organism evidence="2 3">
    <name type="scientific">Mytilus edulis</name>
    <name type="common">Blue mussel</name>
    <dbReference type="NCBI Taxonomy" id="6550"/>
    <lineage>
        <taxon>Eukaryota</taxon>
        <taxon>Metazoa</taxon>
        <taxon>Spiralia</taxon>
        <taxon>Lophotrochozoa</taxon>
        <taxon>Mollusca</taxon>
        <taxon>Bivalvia</taxon>
        <taxon>Autobranchia</taxon>
        <taxon>Pteriomorphia</taxon>
        <taxon>Mytilida</taxon>
        <taxon>Mytiloidea</taxon>
        <taxon>Mytilidae</taxon>
        <taxon>Mytilinae</taxon>
        <taxon>Mytilus</taxon>
    </lineage>
</organism>